<dbReference type="GO" id="GO:0000155">
    <property type="term" value="F:phosphorelay sensor kinase activity"/>
    <property type="evidence" value="ECO:0007669"/>
    <property type="project" value="InterPro"/>
</dbReference>
<accession>A0A4V2PIG5</accession>
<keyword evidence="7" id="KW-0902">Two-component regulatory system</keyword>
<dbReference type="PROSITE" id="PS50109">
    <property type="entry name" value="HIS_KIN"/>
    <property type="match status" value="1"/>
</dbReference>
<dbReference type="Proteomes" id="UP000295560">
    <property type="component" value="Unassembled WGS sequence"/>
</dbReference>
<gene>
    <name evidence="12" type="ORF">EV378_0238</name>
</gene>
<dbReference type="GO" id="GO:0046983">
    <property type="term" value="F:protein dimerization activity"/>
    <property type="evidence" value="ECO:0007669"/>
    <property type="project" value="InterPro"/>
</dbReference>
<keyword evidence="4 10" id="KW-0812">Transmembrane</keyword>
<dbReference type="PANTHER" id="PTHR24421:SF37">
    <property type="entry name" value="SENSOR HISTIDINE KINASE NARS"/>
    <property type="match status" value="1"/>
</dbReference>
<evidence type="ECO:0000313" key="12">
    <source>
        <dbReference type="EMBL" id="TCK24466.1"/>
    </source>
</evidence>
<evidence type="ECO:0000256" key="10">
    <source>
        <dbReference type="SAM" id="Phobius"/>
    </source>
</evidence>
<keyword evidence="6 10" id="KW-1133">Transmembrane helix</keyword>
<dbReference type="Pfam" id="PF02518">
    <property type="entry name" value="HATPase_c"/>
    <property type="match status" value="1"/>
</dbReference>
<evidence type="ECO:0000256" key="5">
    <source>
        <dbReference type="ARBA" id="ARBA00022777"/>
    </source>
</evidence>
<dbReference type="Gene3D" id="3.30.565.10">
    <property type="entry name" value="Histidine kinase-like ATPase, C-terminal domain"/>
    <property type="match status" value="1"/>
</dbReference>
<evidence type="ECO:0000256" key="2">
    <source>
        <dbReference type="ARBA" id="ARBA00022475"/>
    </source>
</evidence>
<feature type="transmembrane region" description="Helical" evidence="10">
    <location>
        <begin position="30"/>
        <end position="53"/>
    </location>
</feature>
<dbReference type="InterPro" id="IPR050482">
    <property type="entry name" value="Sensor_HK_TwoCompSys"/>
</dbReference>
<dbReference type="CDD" id="cd16917">
    <property type="entry name" value="HATPase_UhpB-NarQ-NarX-like"/>
    <property type="match status" value="1"/>
</dbReference>
<dbReference type="InterPro" id="IPR005467">
    <property type="entry name" value="His_kinase_dom"/>
</dbReference>
<evidence type="ECO:0000256" key="8">
    <source>
        <dbReference type="ARBA" id="ARBA00023136"/>
    </source>
</evidence>
<dbReference type="AlphaFoldDB" id="A0A4V2PIG5"/>
<reference evidence="12 13" key="1">
    <citation type="submission" date="2019-03" db="EMBL/GenBank/DDBJ databases">
        <title>Sequencing the genomes of 1000 actinobacteria strains.</title>
        <authorList>
            <person name="Klenk H.-P."/>
        </authorList>
    </citation>
    <scope>NUCLEOTIDE SEQUENCE [LARGE SCALE GENOMIC DNA]</scope>
    <source>
        <strain evidence="12 13">DSM 44969</strain>
    </source>
</reference>
<keyword evidence="3" id="KW-0808">Transferase</keyword>
<evidence type="ECO:0000256" key="6">
    <source>
        <dbReference type="ARBA" id="ARBA00022989"/>
    </source>
</evidence>
<name>A0A4V2PIG5_PSEEN</name>
<proteinExistence type="predicted"/>
<keyword evidence="5 12" id="KW-0418">Kinase</keyword>
<feature type="region of interest" description="Disordered" evidence="9">
    <location>
        <begin position="1"/>
        <end position="22"/>
    </location>
</feature>
<dbReference type="InterPro" id="IPR003594">
    <property type="entry name" value="HATPase_dom"/>
</dbReference>
<evidence type="ECO:0000313" key="13">
    <source>
        <dbReference type="Proteomes" id="UP000295560"/>
    </source>
</evidence>
<evidence type="ECO:0000256" key="7">
    <source>
        <dbReference type="ARBA" id="ARBA00023012"/>
    </source>
</evidence>
<keyword evidence="2" id="KW-1003">Cell membrane</keyword>
<comment type="caution">
    <text evidence="12">The sequence shown here is derived from an EMBL/GenBank/DDBJ whole genome shotgun (WGS) entry which is preliminary data.</text>
</comment>
<dbReference type="InterPro" id="IPR011712">
    <property type="entry name" value="Sig_transdc_His_kin_sub3_dim/P"/>
</dbReference>
<dbReference type="OrthoDB" id="144293at2"/>
<keyword evidence="8 10" id="KW-0472">Membrane</keyword>
<dbReference type="InterPro" id="IPR036890">
    <property type="entry name" value="HATPase_C_sf"/>
</dbReference>
<keyword evidence="13" id="KW-1185">Reference proteome</keyword>
<dbReference type="RefSeq" id="WP_132420908.1">
    <property type="nucleotide sequence ID" value="NZ_SMFZ01000001.1"/>
</dbReference>
<evidence type="ECO:0000259" key="11">
    <source>
        <dbReference type="PROSITE" id="PS50109"/>
    </source>
</evidence>
<dbReference type="SUPFAM" id="SSF55874">
    <property type="entry name" value="ATPase domain of HSP90 chaperone/DNA topoisomerase II/histidine kinase"/>
    <property type="match status" value="1"/>
</dbReference>
<comment type="subcellular location">
    <subcellularLocation>
        <location evidence="1">Cell membrane</location>
        <topology evidence="1">Multi-pass membrane protein</topology>
    </subcellularLocation>
</comment>
<sequence length="452" mass="48685">MTGRDVLERGPTTLPLAPSRERPAAPPVRLVARFTAIGLLVTLALAVGIALLARANATATATDQAGDITWFTGKGVVEPLLSADVERGDPAALARLNSAVHRFVLSGSLVRTKIWDASGRIVYSDEPALIGQRYELEDEELRTLRTGGRDADVSDLTRPENAREVQFGRLLEVHVGITDTDGRPMLFESYFRYDSVVDAGWAAWRTYAPISIGALLLLQLVQVPLAYVLARRLQQREAQRERLLRHAVDASTAERRRIAGDLHDGVVQELSGITYSLDAYRLQPGADDRAGAVVTDSAARLRASVGTLRTLLVDIYPPNLADEGLEPALRELAGGLERRGVAIDLDLDDAGSARDDEAALLYRAAQEALRNVVSHSGAERVEIELRRDGGSWHLTVDDDGRGFDAGTHAEREDDGHLGLRSLGDLLADAGGSLTVRAAAGAGTRVEVRVPAA</sequence>
<dbReference type="EMBL" id="SMFZ01000001">
    <property type="protein sequence ID" value="TCK24466.1"/>
    <property type="molecule type" value="Genomic_DNA"/>
</dbReference>
<evidence type="ECO:0000256" key="4">
    <source>
        <dbReference type="ARBA" id="ARBA00022692"/>
    </source>
</evidence>
<dbReference type="Pfam" id="PF07730">
    <property type="entry name" value="HisKA_3"/>
    <property type="match status" value="1"/>
</dbReference>
<feature type="domain" description="Histidine kinase" evidence="11">
    <location>
        <begin position="261"/>
        <end position="452"/>
    </location>
</feature>
<protein>
    <submittedName>
        <fullName evidence="12">Histidine kinase/DNA gyrase B/HSP90-like ATPase</fullName>
    </submittedName>
</protein>
<dbReference type="SMART" id="SM00387">
    <property type="entry name" value="HATPase_c"/>
    <property type="match status" value="1"/>
</dbReference>
<evidence type="ECO:0000256" key="3">
    <source>
        <dbReference type="ARBA" id="ARBA00022679"/>
    </source>
</evidence>
<dbReference type="GO" id="GO:0005886">
    <property type="term" value="C:plasma membrane"/>
    <property type="evidence" value="ECO:0007669"/>
    <property type="project" value="UniProtKB-SubCell"/>
</dbReference>
<evidence type="ECO:0000256" key="9">
    <source>
        <dbReference type="SAM" id="MobiDB-lite"/>
    </source>
</evidence>
<dbReference type="Gene3D" id="1.20.5.1930">
    <property type="match status" value="1"/>
</dbReference>
<organism evidence="12 13">
    <name type="scientific">Pseudonocardia endophytica</name>
    <dbReference type="NCBI Taxonomy" id="401976"/>
    <lineage>
        <taxon>Bacteria</taxon>
        <taxon>Bacillati</taxon>
        <taxon>Actinomycetota</taxon>
        <taxon>Actinomycetes</taxon>
        <taxon>Pseudonocardiales</taxon>
        <taxon>Pseudonocardiaceae</taxon>
        <taxon>Pseudonocardia</taxon>
    </lineage>
</organism>
<evidence type="ECO:0000256" key="1">
    <source>
        <dbReference type="ARBA" id="ARBA00004651"/>
    </source>
</evidence>
<dbReference type="PANTHER" id="PTHR24421">
    <property type="entry name" value="NITRATE/NITRITE SENSOR PROTEIN NARX-RELATED"/>
    <property type="match status" value="1"/>
</dbReference>